<dbReference type="PANTHER" id="PTHR13547">
    <property type="match status" value="1"/>
</dbReference>
<protein>
    <submittedName>
        <fullName evidence="9">Mitochondrial ribonuclease P protein 3</fullName>
    </submittedName>
</protein>
<dbReference type="Gene3D" id="3.40.50.11980">
    <property type="match status" value="1"/>
</dbReference>
<comment type="similarity">
    <text evidence="2">Belongs to the PPR family. P subfamily.</text>
</comment>
<dbReference type="GO" id="GO:0046872">
    <property type="term" value="F:metal ion binding"/>
    <property type="evidence" value="ECO:0007669"/>
    <property type="project" value="UniProtKB-KW"/>
</dbReference>
<dbReference type="OrthoDB" id="46913at2759"/>
<evidence type="ECO:0000256" key="4">
    <source>
        <dbReference type="ARBA" id="ARBA00022801"/>
    </source>
</evidence>
<dbReference type="PANTHER" id="PTHR13547:SF1">
    <property type="entry name" value="MITOCHONDRIAL RIBONUCLEASE P CATALYTIC SUBUNIT"/>
    <property type="match status" value="1"/>
</dbReference>
<keyword evidence="10" id="KW-1185">Reference proteome</keyword>
<keyword evidence="4" id="KW-0378">Hydrolase</keyword>
<evidence type="ECO:0000313" key="10">
    <source>
        <dbReference type="Proteomes" id="UP000242188"/>
    </source>
</evidence>
<keyword evidence="7" id="KW-0496">Mitochondrion</keyword>
<gene>
    <name evidence="9" type="ORF">KP79_PYT10200</name>
</gene>
<comment type="subcellular location">
    <subcellularLocation>
        <location evidence="1">Mitochondrion</location>
    </subcellularLocation>
</comment>
<dbReference type="GO" id="GO:0001682">
    <property type="term" value="P:tRNA 5'-leader removal"/>
    <property type="evidence" value="ECO:0007669"/>
    <property type="project" value="TreeGrafter"/>
</dbReference>
<dbReference type="GO" id="GO:0030678">
    <property type="term" value="C:mitochondrial ribonuclease P complex"/>
    <property type="evidence" value="ECO:0007669"/>
    <property type="project" value="TreeGrafter"/>
</dbReference>
<evidence type="ECO:0000256" key="6">
    <source>
        <dbReference type="ARBA" id="ARBA00022946"/>
    </source>
</evidence>
<feature type="domain" description="PRORP" evidence="8">
    <location>
        <begin position="329"/>
        <end position="533"/>
    </location>
</feature>
<keyword evidence="3" id="KW-0479">Metal-binding</keyword>
<evidence type="ECO:0000256" key="7">
    <source>
        <dbReference type="ARBA" id="ARBA00023128"/>
    </source>
</evidence>
<dbReference type="EMBL" id="NEDP02076578">
    <property type="protein sequence ID" value="OWF36541.1"/>
    <property type="molecule type" value="Genomic_DNA"/>
</dbReference>
<proteinExistence type="inferred from homology"/>
<comment type="caution">
    <text evidence="9">The sequence shown here is derived from an EMBL/GenBank/DDBJ whole genome shotgun (WGS) entry which is preliminary data.</text>
</comment>
<evidence type="ECO:0000256" key="1">
    <source>
        <dbReference type="ARBA" id="ARBA00004173"/>
    </source>
</evidence>
<dbReference type="Pfam" id="PF16953">
    <property type="entry name" value="PRORP"/>
    <property type="match status" value="1"/>
</dbReference>
<keyword evidence="6" id="KW-0809">Transit peptide</keyword>
<organism evidence="9 10">
    <name type="scientific">Mizuhopecten yessoensis</name>
    <name type="common">Japanese scallop</name>
    <name type="synonym">Patinopecten yessoensis</name>
    <dbReference type="NCBI Taxonomy" id="6573"/>
    <lineage>
        <taxon>Eukaryota</taxon>
        <taxon>Metazoa</taxon>
        <taxon>Spiralia</taxon>
        <taxon>Lophotrochozoa</taxon>
        <taxon>Mollusca</taxon>
        <taxon>Bivalvia</taxon>
        <taxon>Autobranchia</taxon>
        <taxon>Pteriomorphia</taxon>
        <taxon>Pectinida</taxon>
        <taxon>Pectinoidea</taxon>
        <taxon>Pectinidae</taxon>
        <taxon>Mizuhopecten</taxon>
    </lineage>
</organism>
<reference evidence="9 10" key="1">
    <citation type="journal article" date="2017" name="Nat. Ecol. Evol.">
        <title>Scallop genome provides insights into evolution of bilaterian karyotype and development.</title>
        <authorList>
            <person name="Wang S."/>
            <person name="Zhang J."/>
            <person name="Jiao W."/>
            <person name="Li J."/>
            <person name="Xun X."/>
            <person name="Sun Y."/>
            <person name="Guo X."/>
            <person name="Huan P."/>
            <person name="Dong B."/>
            <person name="Zhang L."/>
            <person name="Hu X."/>
            <person name="Sun X."/>
            <person name="Wang J."/>
            <person name="Zhao C."/>
            <person name="Wang Y."/>
            <person name="Wang D."/>
            <person name="Huang X."/>
            <person name="Wang R."/>
            <person name="Lv J."/>
            <person name="Li Y."/>
            <person name="Zhang Z."/>
            <person name="Liu B."/>
            <person name="Lu W."/>
            <person name="Hui Y."/>
            <person name="Liang J."/>
            <person name="Zhou Z."/>
            <person name="Hou R."/>
            <person name="Li X."/>
            <person name="Liu Y."/>
            <person name="Li H."/>
            <person name="Ning X."/>
            <person name="Lin Y."/>
            <person name="Zhao L."/>
            <person name="Xing Q."/>
            <person name="Dou J."/>
            <person name="Li Y."/>
            <person name="Mao J."/>
            <person name="Guo H."/>
            <person name="Dou H."/>
            <person name="Li T."/>
            <person name="Mu C."/>
            <person name="Jiang W."/>
            <person name="Fu Q."/>
            <person name="Fu X."/>
            <person name="Miao Y."/>
            <person name="Liu J."/>
            <person name="Yu Q."/>
            <person name="Li R."/>
            <person name="Liao H."/>
            <person name="Li X."/>
            <person name="Kong Y."/>
            <person name="Jiang Z."/>
            <person name="Chourrout D."/>
            <person name="Li R."/>
            <person name="Bao Z."/>
        </authorList>
    </citation>
    <scope>NUCLEOTIDE SEQUENCE [LARGE SCALE GENOMIC DNA]</scope>
    <source>
        <strain evidence="9 10">PY_sf001</strain>
    </source>
</reference>
<dbReference type="STRING" id="6573.A0A210PJ77"/>
<evidence type="ECO:0000256" key="5">
    <source>
        <dbReference type="ARBA" id="ARBA00022833"/>
    </source>
</evidence>
<dbReference type="AlphaFoldDB" id="A0A210PJ77"/>
<dbReference type="InterPro" id="IPR031595">
    <property type="entry name" value="PRORP_C"/>
</dbReference>
<keyword evidence="5" id="KW-0862">Zinc</keyword>
<evidence type="ECO:0000256" key="3">
    <source>
        <dbReference type="ARBA" id="ARBA00022723"/>
    </source>
</evidence>
<evidence type="ECO:0000259" key="8">
    <source>
        <dbReference type="Pfam" id="PF16953"/>
    </source>
</evidence>
<dbReference type="GO" id="GO:0004526">
    <property type="term" value="F:ribonuclease P activity"/>
    <property type="evidence" value="ECO:0007669"/>
    <property type="project" value="TreeGrafter"/>
</dbReference>
<dbReference type="Proteomes" id="UP000242188">
    <property type="component" value="Unassembled WGS sequence"/>
</dbReference>
<evidence type="ECO:0000313" key="9">
    <source>
        <dbReference type="EMBL" id="OWF36541.1"/>
    </source>
</evidence>
<name>A0A210PJ77_MIZYE</name>
<accession>A0A210PJ77</accession>
<evidence type="ECO:0000256" key="2">
    <source>
        <dbReference type="ARBA" id="ARBA00007626"/>
    </source>
</evidence>
<sequence length="552" mass="62888">MFLKISMYRQTLIQLCTYRFGCFKTPVWITGVVNPSVWTSPTYNLQFNRTLSHAKKSALQGTIYNLKAPEHMLKLVEKLCTEGQPIDVPFLRSSLKEKGLYHEEFFPYFTLSVADRTNQTQESIETMVQDLASTQFGIPELSILIKIYGNHGLENLVLSTYDRMCEMSDGAFDLETLKAVISALSSTSKWRKCFRLLDLGLIINPESHISLINVLAAAAREGDIHTFCDLLVKMDNVINSTGISSVAQNLPILFTEKAVQSYLSSVDRGVEHFTFENLFYLMRKYKCCFKEMSIPSVITQLERSGYLAHIADLYNDKDDVTVWSYQRPNCVVCNSPLNRHELTIEEFEELRKAYFTLKGVNVYLKSKTSNVPLLRNLIQQKGPFDVVIDHLNTCIFGGKRDTEASLSIIKQLSRRGLSCLVVTRKDYFRSVPMDLKTELSEHATIFVSGTVYVDDLNILDAVFHCGFNTKVLSNDKFSDHSCQLGSKMQLAFQRWQSCRQITILGRSKLIFPESPDMLVQESEDGWHIPYGPTTSGLLDKKVLCVRRNSYEI</sequence>
<dbReference type="GO" id="GO:0097745">
    <property type="term" value="P:mitochondrial tRNA 5'-end processing"/>
    <property type="evidence" value="ECO:0007669"/>
    <property type="project" value="TreeGrafter"/>
</dbReference>